<sequence>MSDDDLVQSASSWGPGLIGFAISIAMYGTAVGQSIFYARSFPKDPISTKLIVFLLFIADTTQLPRGAWLAVPYLITFTVQILYCQRIWIISGKKQRVTMPIQSCSSALARGVLLRRSVRHNTIKYLFSTPLTAYAAFTSTVCDMFITSAVFKYLWRSQRDVRMRSRPTLIQELATVIINMGTLTCLMSLTMGIVYLVQESEDEHYWVAAPAVVLSRCYINSFLAVLNARRSIRDRERHLYIIELPTLTTLS</sequence>
<feature type="transmembrane region" description="Helical" evidence="1">
    <location>
        <begin position="12"/>
        <end position="38"/>
    </location>
</feature>
<name>A0A0C9V8N4_9AGAM</name>
<dbReference type="InterPro" id="IPR045339">
    <property type="entry name" value="DUF6534"/>
</dbReference>
<evidence type="ECO:0000313" key="4">
    <source>
        <dbReference type="Proteomes" id="UP000053820"/>
    </source>
</evidence>
<dbReference type="OrthoDB" id="2971182at2759"/>
<evidence type="ECO:0000313" key="3">
    <source>
        <dbReference type="EMBL" id="KIJ62059.1"/>
    </source>
</evidence>
<protein>
    <recommendedName>
        <fullName evidence="2">DUF6534 domain-containing protein</fullName>
    </recommendedName>
</protein>
<dbReference type="Pfam" id="PF20152">
    <property type="entry name" value="DUF6534"/>
    <property type="match status" value="1"/>
</dbReference>
<evidence type="ECO:0000259" key="2">
    <source>
        <dbReference type="Pfam" id="PF20152"/>
    </source>
</evidence>
<keyword evidence="1" id="KW-1133">Transmembrane helix</keyword>
<feature type="transmembrane region" description="Helical" evidence="1">
    <location>
        <begin position="134"/>
        <end position="155"/>
    </location>
</feature>
<organism evidence="3 4">
    <name type="scientific">Hydnomerulius pinastri MD-312</name>
    <dbReference type="NCBI Taxonomy" id="994086"/>
    <lineage>
        <taxon>Eukaryota</taxon>
        <taxon>Fungi</taxon>
        <taxon>Dikarya</taxon>
        <taxon>Basidiomycota</taxon>
        <taxon>Agaricomycotina</taxon>
        <taxon>Agaricomycetes</taxon>
        <taxon>Agaricomycetidae</taxon>
        <taxon>Boletales</taxon>
        <taxon>Boletales incertae sedis</taxon>
        <taxon>Leucogyrophana</taxon>
    </lineage>
</organism>
<feature type="domain" description="DUF6534" evidence="2">
    <location>
        <begin position="139"/>
        <end position="231"/>
    </location>
</feature>
<dbReference type="HOGENOM" id="CLU_046025_5_1_1"/>
<feature type="transmembrane region" description="Helical" evidence="1">
    <location>
        <begin position="176"/>
        <end position="198"/>
    </location>
</feature>
<evidence type="ECO:0000256" key="1">
    <source>
        <dbReference type="SAM" id="Phobius"/>
    </source>
</evidence>
<keyword evidence="4" id="KW-1185">Reference proteome</keyword>
<reference evidence="3 4" key="1">
    <citation type="submission" date="2014-04" db="EMBL/GenBank/DDBJ databases">
        <title>Evolutionary Origins and Diversification of the Mycorrhizal Mutualists.</title>
        <authorList>
            <consortium name="DOE Joint Genome Institute"/>
            <consortium name="Mycorrhizal Genomics Consortium"/>
            <person name="Kohler A."/>
            <person name="Kuo A."/>
            <person name="Nagy L.G."/>
            <person name="Floudas D."/>
            <person name="Copeland A."/>
            <person name="Barry K.W."/>
            <person name="Cichocki N."/>
            <person name="Veneault-Fourrey C."/>
            <person name="LaButti K."/>
            <person name="Lindquist E.A."/>
            <person name="Lipzen A."/>
            <person name="Lundell T."/>
            <person name="Morin E."/>
            <person name="Murat C."/>
            <person name="Riley R."/>
            <person name="Ohm R."/>
            <person name="Sun H."/>
            <person name="Tunlid A."/>
            <person name="Henrissat B."/>
            <person name="Grigoriev I.V."/>
            <person name="Hibbett D.S."/>
            <person name="Martin F."/>
        </authorList>
    </citation>
    <scope>NUCLEOTIDE SEQUENCE [LARGE SCALE GENOMIC DNA]</scope>
    <source>
        <strain evidence="3 4">MD-312</strain>
    </source>
</reference>
<dbReference type="Proteomes" id="UP000053820">
    <property type="component" value="Unassembled WGS sequence"/>
</dbReference>
<proteinExistence type="predicted"/>
<feature type="transmembrane region" description="Helical" evidence="1">
    <location>
        <begin position="204"/>
        <end position="228"/>
    </location>
</feature>
<keyword evidence="1" id="KW-0812">Transmembrane</keyword>
<dbReference type="PANTHER" id="PTHR40465">
    <property type="entry name" value="CHROMOSOME 1, WHOLE GENOME SHOTGUN SEQUENCE"/>
    <property type="match status" value="1"/>
</dbReference>
<keyword evidence="1" id="KW-0472">Membrane</keyword>
<dbReference type="EMBL" id="KN839858">
    <property type="protein sequence ID" value="KIJ62059.1"/>
    <property type="molecule type" value="Genomic_DNA"/>
</dbReference>
<dbReference type="PANTHER" id="PTHR40465:SF1">
    <property type="entry name" value="DUF6534 DOMAIN-CONTAINING PROTEIN"/>
    <property type="match status" value="1"/>
</dbReference>
<accession>A0A0C9V8N4</accession>
<dbReference type="AlphaFoldDB" id="A0A0C9V8N4"/>
<gene>
    <name evidence="3" type="ORF">HYDPIDRAFT_30873</name>
</gene>